<proteinExistence type="predicted"/>
<name>A0A238ZCC7_9ACTN</name>
<protein>
    <submittedName>
        <fullName evidence="2">Uncharacterized protein</fullName>
    </submittedName>
</protein>
<accession>A0A238ZCC7</accession>
<evidence type="ECO:0000256" key="1">
    <source>
        <dbReference type="SAM" id="Phobius"/>
    </source>
</evidence>
<feature type="transmembrane region" description="Helical" evidence="1">
    <location>
        <begin position="24"/>
        <end position="42"/>
    </location>
</feature>
<dbReference type="EMBL" id="FZNO01000027">
    <property type="protein sequence ID" value="SNR81165.1"/>
    <property type="molecule type" value="Genomic_DNA"/>
</dbReference>
<dbReference type="RefSeq" id="WP_089338321.1">
    <property type="nucleotide sequence ID" value="NZ_FZNO01000027.1"/>
</dbReference>
<keyword evidence="3" id="KW-1185">Reference proteome</keyword>
<sequence length="61" mass="6041">MYVVGLDEANVQDVYRGIGRAAKAAGFGAVLITVLGVAALAVPGARVEAKAMGVPVTEAGV</sequence>
<dbReference type="Proteomes" id="UP000198403">
    <property type="component" value="Unassembled WGS sequence"/>
</dbReference>
<reference evidence="2 3" key="1">
    <citation type="submission" date="2017-06" db="EMBL/GenBank/DDBJ databases">
        <authorList>
            <person name="Kim H.J."/>
            <person name="Triplett B.A."/>
        </authorList>
    </citation>
    <scope>NUCLEOTIDE SEQUENCE [LARGE SCALE GENOMIC DNA]</scope>
    <source>
        <strain evidence="2 3">DSM 44272</strain>
    </source>
</reference>
<evidence type="ECO:0000313" key="3">
    <source>
        <dbReference type="Proteomes" id="UP000198403"/>
    </source>
</evidence>
<dbReference type="AlphaFoldDB" id="A0A238ZCC7"/>
<organism evidence="2 3">
    <name type="scientific">Blastococcus mobilis</name>
    <dbReference type="NCBI Taxonomy" id="1938746"/>
    <lineage>
        <taxon>Bacteria</taxon>
        <taxon>Bacillati</taxon>
        <taxon>Actinomycetota</taxon>
        <taxon>Actinomycetes</taxon>
        <taxon>Geodermatophilales</taxon>
        <taxon>Geodermatophilaceae</taxon>
        <taxon>Blastococcus</taxon>
    </lineage>
</organism>
<keyword evidence="1" id="KW-0812">Transmembrane</keyword>
<evidence type="ECO:0000313" key="2">
    <source>
        <dbReference type="EMBL" id="SNR81165.1"/>
    </source>
</evidence>
<keyword evidence="1" id="KW-0472">Membrane</keyword>
<gene>
    <name evidence="2" type="ORF">SAMN06272737_12745</name>
</gene>
<keyword evidence="1" id="KW-1133">Transmembrane helix</keyword>